<dbReference type="GeneID" id="90071576"/>
<accession>A0AAV5QFS3</accession>
<dbReference type="AlphaFoldDB" id="A0AAV5QFS3"/>
<proteinExistence type="predicted"/>
<dbReference type="Proteomes" id="UP001360560">
    <property type="component" value="Unassembled WGS sequence"/>
</dbReference>
<feature type="compositionally biased region" description="Basic and acidic residues" evidence="1">
    <location>
        <begin position="1"/>
        <end position="15"/>
    </location>
</feature>
<dbReference type="RefSeq" id="XP_064850597.1">
    <property type="nucleotide sequence ID" value="XM_064994525.1"/>
</dbReference>
<feature type="region of interest" description="Disordered" evidence="1">
    <location>
        <begin position="124"/>
        <end position="228"/>
    </location>
</feature>
<evidence type="ECO:0000256" key="1">
    <source>
        <dbReference type="SAM" id="MobiDB-lite"/>
    </source>
</evidence>
<feature type="compositionally biased region" description="Acidic residues" evidence="1">
    <location>
        <begin position="16"/>
        <end position="26"/>
    </location>
</feature>
<comment type="caution">
    <text evidence="2">The sequence shown here is derived from an EMBL/GenBank/DDBJ whole genome shotgun (WGS) entry which is preliminary data.</text>
</comment>
<evidence type="ECO:0000313" key="2">
    <source>
        <dbReference type="EMBL" id="GMM33597.1"/>
    </source>
</evidence>
<feature type="compositionally biased region" description="Low complexity" evidence="1">
    <location>
        <begin position="157"/>
        <end position="214"/>
    </location>
</feature>
<dbReference type="EMBL" id="BTFZ01000002">
    <property type="protein sequence ID" value="GMM33597.1"/>
    <property type="molecule type" value="Genomic_DNA"/>
</dbReference>
<keyword evidence="3" id="KW-1185">Reference proteome</keyword>
<sequence length="319" mass="35718">MNDHLQIEFVDGARDDVEDDVEDDADHDSPVSSESEAPPDPKIVTDTVDIDVFPGTYKQVTSLKSRWQKLVDNFAPLLRSDRTETGLSSGTIFPELFDLYKSIVDKEKDSQAVVDAYLEQRAEDNRARKRRAPVPPDQMRYIEERLAPQRGPRQRRGQNNTERTPAESSTAESSTAQSGTTESGTAQSRTTPYRNRSSRSSSGSFSTRFSRLSSPGFSPRATETAADPFESQATSVLRNLNNFIQNSAEQIQNHREMVSVEELSRKVGILTVALGGTEKRLPKIKENTQEFKEKMNDLGDMKRKIDLIATLMANNLKNS</sequence>
<protein>
    <submittedName>
        <fullName evidence="2">Uncharacterized protein</fullName>
    </submittedName>
</protein>
<name>A0AAV5QFS3_9ASCO</name>
<feature type="region of interest" description="Disordered" evidence="1">
    <location>
        <begin position="1"/>
        <end position="45"/>
    </location>
</feature>
<gene>
    <name evidence="2" type="ORF">DASC09_009220</name>
</gene>
<organism evidence="2 3">
    <name type="scientific">Saccharomycopsis crataegensis</name>
    <dbReference type="NCBI Taxonomy" id="43959"/>
    <lineage>
        <taxon>Eukaryota</taxon>
        <taxon>Fungi</taxon>
        <taxon>Dikarya</taxon>
        <taxon>Ascomycota</taxon>
        <taxon>Saccharomycotina</taxon>
        <taxon>Saccharomycetes</taxon>
        <taxon>Saccharomycopsidaceae</taxon>
        <taxon>Saccharomycopsis</taxon>
    </lineage>
</organism>
<reference evidence="2 3" key="1">
    <citation type="journal article" date="2023" name="Elife">
        <title>Identification of key yeast species and microbe-microbe interactions impacting larval growth of Drosophila in the wild.</title>
        <authorList>
            <person name="Mure A."/>
            <person name="Sugiura Y."/>
            <person name="Maeda R."/>
            <person name="Honda K."/>
            <person name="Sakurai N."/>
            <person name="Takahashi Y."/>
            <person name="Watada M."/>
            <person name="Katoh T."/>
            <person name="Gotoh A."/>
            <person name="Gotoh Y."/>
            <person name="Taniguchi I."/>
            <person name="Nakamura K."/>
            <person name="Hayashi T."/>
            <person name="Katayama T."/>
            <person name="Uemura T."/>
            <person name="Hattori Y."/>
        </authorList>
    </citation>
    <scope>NUCLEOTIDE SEQUENCE [LARGE SCALE GENOMIC DNA]</scope>
    <source>
        <strain evidence="2 3">SC-9</strain>
    </source>
</reference>
<evidence type="ECO:0000313" key="3">
    <source>
        <dbReference type="Proteomes" id="UP001360560"/>
    </source>
</evidence>